<dbReference type="GO" id="GO:0005737">
    <property type="term" value="C:cytoplasm"/>
    <property type="evidence" value="ECO:0007669"/>
    <property type="project" value="UniProtKB-SubCell"/>
</dbReference>
<evidence type="ECO:0000256" key="10">
    <source>
        <dbReference type="ARBA" id="ARBA00022723"/>
    </source>
</evidence>
<dbReference type="InterPro" id="IPR024567">
    <property type="entry name" value="RNase_HII/HIII_dom"/>
</dbReference>
<feature type="domain" description="RNase H type-2" evidence="17">
    <location>
        <begin position="30"/>
        <end position="221"/>
    </location>
</feature>
<dbReference type="InterPro" id="IPR012337">
    <property type="entry name" value="RNaseH-like_sf"/>
</dbReference>
<evidence type="ECO:0000256" key="15">
    <source>
        <dbReference type="PROSITE-ProRule" id="PRU01319"/>
    </source>
</evidence>
<comment type="subcellular location">
    <subcellularLocation>
        <location evidence="4 14">Cytoplasm</location>
    </subcellularLocation>
</comment>
<keyword evidence="10 14" id="KW-0479">Metal-binding</keyword>
<dbReference type="HAMAP" id="MF_00052_B">
    <property type="entry name" value="RNase_HII_B"/>
    <property type="match status" value="1"/>
</dbReference>
<evidence type="ECO:0000256" key="3">
    <source>
        <dbReference type="ARBA" id="ARBA00004065"/>
    </source>
</evidence>
<dbReference type="GO" id="GO:0006298">
    <property type="term" value="P:mismatch repair"/>
    <property type="evidence" value="ECO:0007669"/>
    <property type="project" value="TreeGrafter"/>
</dbReference>
<dbReference type="NCBIfam" id="NF000595">
    <property type="entry name" value="PRK00015.1-3"/>
    <property type="match status" value="1"/>
</dbReference>
<comment type="cofactor">
    <cofactor evidence="2">
        <name>Mg(2+)</name>
        <dbReference type="ChEBI" id="CHEBI:18420"/>
    </cofactor>
</comment>
<evidence type="ECO:0000256" key="16">
    <source>
        <dbReference type="RuleBase" id="RU003515"/>
    </source>
</evidence>
<evidence type="ECO:0000256" key="5">
    <source>
        <dbReference type="ARBA" id="ARBA00007383"/>
    </source>
</evidence>
<sequence length="221" mass="24818">MTKEERLENQRKRLAEMKSEEAALHEEGFRIIAGVDEVGRGPLAGPVVAAAVVLPEDFNVLGVDDSKKITEKNREKLFTEIKAECVSWGIGMASHEIIDEINILQATKLAMKRAVKDLEKNLAKRGAGSLDMVLFDAVEIEDLDIPQKSYIKGDAKVLAIAAASIIAKVTRDRMMIKYAREYPWYAFEKNKGYGTKAHYEGIREKGICPIHRKSFLKNLDR</sequence>
<dbReference type="Pfam" id="PF01351">
    <property type="entry name" value="RNase_HII"/>
    <property type="match status" value="1"/>
</dbReference>
<evidence type="ECO:0000256" key="9">
    <source>
        <dbReference type="ARBA" id="ARBA00022722"/>
    </source>
</evidence>
<dbReference type="EC" id="3.1.26.4" evidence="6 14"/>
<evidence type="ECO:0000259" key="17">
    <source>
        <dbReference type="PROSITE" id="PS51975"/>
    </source>
</evidence>
<name>A0A9D1KTG4_9FIRM</name>
<keyword evidence="8 14" id="KW-0963">Cytoplasm</keyword>
<proteinExistence type="inferred from homology"/>
<reference evidence="18" key="1">
    <citation type="submission" date="2020-10" db="EMBL/GenBank/DDBJ databases">
        <authorList>
            <person name="Gilroy R."/>
        </authorList>
    </citation>
    <scope>NUCLEOTIDE SEQUENCE</scope>
    <source>
        <strain evidence="18">CHK176-22527</strain>
    </source>
</reference>
<dbReference type="PANTHER" id="PTHR10954:SF18">
    <property type="entry name" value="RIBONUCLEASE HII"/>
    <property type="match status" value="1"/>
</dbReference>
<evidence type="ECO:0000256" key="7">
    <source>
        <dbReference type="ARBA" id="ARBA00019179"/>
    </source>
</evidence>
<evidence type="ECO:0000313" key="18">
    <source>
        <dbReference type="EMBL" id="HIT98781.1"/>
    </source>
</evidence>
<organism evidence="18 19">
    <name type="scientific">Candidatus Allocopromorpha excrementavium</name>
    <dbReference type="NCBI Taxonomy" id="2840741"/>
    <lineage>
        <taxon>Bacteria</taxon>
        <taxon>Bacillati</taxon>
        <taxon>Bacillota</taxon>
        <taxon>Clostridia</taxon>
        <taxon>Eubacteriales</taxon>
        <taxon>Eubacteriaceae</taxon>
        <taxon>Eubacteriaceae incertae sedis</taxon>
        <taxon>Candidatus Allocopromorpha</taxon>
    </lineage>
</organism>
<reference evidence="18" key="2">
    <citation type="journal article" date="2021" name="PeerJ">
        <title>Extensive microbial diversity within the chicken gut microbiome revealed by metagenomics and culture.</title>
        <authorList>
            <person name="Gilroy R."/>
            <person name="Ravi A."/>
            <person name="Getino M."/>
            <person name="Pursley I."/>
            <person name="Horton D.L."/>
            <person name="Alikhan N.F."/>
            <person name="Baker D."/>
            <person name="Gharbi K."/>
            <person name="Hall N."/>
            <person name="Watson M."/>
            <person name="Adriaenssens E.M."/>
            <person name="Foster-Nyarko E."/>
            <person name="Jarju S."/>
            <person name="Secka A."/>
            <person name="Antonio M."/>
            <person name="Oren A."/>
            <person name="Chaudhuri R.R."/>
            <person name="La Ragione R."/>
            <person name="Hildebrand F."/>
            <person name="Pallen M.J."/>
        </authorList>
    </citation>
    <scope>NUCLEOTIDE SEQUENCE</scope>
    <source>
        <strain evidence="18">CHK176-22527</strain>
    </source>
</reference>
<keyword evidence="11 14" id="KW-0255">Endonuclease</keyword>
<dbReference type="CDD" id="cd07182">
    <property type="entry name" value="RNase_HII_bacteria_HII_like"/>
    <property type="match status" value="1"/>
</dbReference>
<evidence type="ECO:0000256" key="2">
    <source>
        <dbReference type="ARBA" id="ARBA00001946"/>
    </source>
</evidence>
<dbReference type="NCBIfam" id="NF000594">
    <property type="entry name" value="PRK00015.1-1"/>
    <property type="match status" value="1"/>
</dbReference>
<comment type="caution">
    <text evidence="18">The sequence shown here is derived from an EMBL/GenBank/DDBJ whole genome shotgun (WGS) entry which is preliminary data.</text>
</comment>
<dbReference type="GO" id="GO:0043137">
    <property type="term" value="P:DNA replication, removal of RNA primer"/>
    <property type="evidence" value="ECO:0007669"/>
    <property type="project" value="TreeGrafter"/>
</dbReference>
<evidence type="ECO:0000256" key="1">
    <source>
        <dbReference type="ARBA" id="ARBA00000077"/>
    </source>
</evidence>
<evidence type="ECO:0000256" key="14">
    <source>
        <dbReference type="HAMAP-Rule" id="MF_00052"/>
    </source>
</evidence>
<comment type="catalytic activity">
    <reaction evidence="1 14 15 16">
        <text>Endonucleolytic cleavage to 5'-phosphomonoester.</text>
        <dbReference type="EC" id="3.1.26.4"/>
    </reaction>
</comment>
<evidence type="ECO:0000256" key="12">
    <source>
        <dbReference type="ARBA" id="ARBA00022801"/>
    </source>
</evidence>
<comment type="similarity">
    <text evidence="5 14 16">Belongs to the RNase HII family.</text>
</comment>
<dbReference type="GO" id="GO:0032299">
    <property type="term" value="C:ribonuclease H2 complex"/>
    <property type="evidence" value="ECO:0007669"/>
    <property type="project" value="TreeGrafter"/>
</dbReference>
<dbReference type="Gene3D" id="3.30.420.10">
    <property type="entry name" value="Ribonuclease H-like superfamily/Ribonuclease H"/>
    <property type="match status" value="1"/>
</dbReference>
<dbReference type="GO" id="GO:0003723">
    <property type="term" value="F:RNA binding"/>
    <property type="evidence" value="ECO:0007669"/>
    <property type="project" value="UniProtKB-UniRule"/>
</dbReference>
<protein>
    <recommendedName>
        <fullName evidence="7 14">Ribonuclease HII</fullName>
        <shortName evidence="14">RNase HII</shortName>
        <ecNumber evidence="6 14">3.1.26.4</ecNumber>
    </recommendedName>
</protein>
<dbReference type="InterPro" id="IPR022898">
    <property type="entry name" value="RNase_HII"/>
</dbReference>
<accession>A0A9D1KTG4</accession>
<comment type="caution">
    <text evidence="14">Lacks conserved residue(s) required for the propagation of feature annotation.</text>
</comment>
<dbReference type="InterPro" id="IPR001352">
    <property type="entry name" value="RNase_HII/HIII"/>
</dbReference>
<dbReference type="PANTHER" id="PTHR10954">
    <property type="entry name" value="RIBONUCLEASE H2 SUBUNIT A"/>
    <property type="match status" value="1"/>
</dbReference>
<feature type="binding site" evidence="15">
    <location>
        <position position="136"/>
    </location>
    <ligand>
        <name>a divalent metal cation</name>
        <dbReference type="ChEBI" id="CHEBI:60240"/>
    </ligand>
</feature>
<dbReference type="AlphaFoldDB" id="A0A9D1KTG4"/>
<comment type="cofactor">
    <cofactor evidence="14 15">
        <name>Mn(2+)</name>
        <dbReference type="ChEBI" id="CHEBI:29035"/>
    </cofactor>
    <cofactor evidence="14 15">
        <name>Mg(2+)</name>
        <dbReference type="ChEBI" id="CHEBI:18420"/>
    </cofactor>
    <text evidence="14 15">Manganese or magnesium. Binds 1 divalent metal ion per monomer in the absence of substrate. May bind a second metal ion after substrate binding.</text>
</comment>
<dbReference type="GO" id="GO:0030145">
    <property type="term" value="F:manganese ion binding"/>
    <property type="evidence" value="ECO:0007669"/>
    <property type="project" value="UniProtKB-UniRule"/>
</dbReference>
<evidence type="ECO:0000313" key="19">
    <source>
        <dbReference type="Proteomes" id="UP000824159"/>
    </source>
</evidence>
<evidence type="ECO:0000256" key="13">
    <source>
        <dbReference type="ARBA" id="ARBA00023211"/>
    </source>
</evidence>
<dbReference type="SUPFAM" id="SSF53098">
    <property type="entry name" value="Ribonuclease H-like"/>
    <property type="match status" value="1"/>
</dbReference>
<feature type="binding site" evidence="14 15">
    <location>
        <position position="37"/>
    </location>
    <ligand>
        <name>a divalent metal cation</name>
        <dbReference type="ChEBI" id="CHEBI:60240"/>
    </ligand>
</feature>
<dbReference type="FunFam" id="3.30.420.10:FF:000006">
    <property type="entry name" value="Ribonuclease HII"/>
    <property type="match status" value="1"/>
</dbReference>
<feature type="binding site" evidence="14 15">
    <location>
        <position position="36"/>
    </location>
    <ligand>
        <name>a divalent metal cation</name>
        <dbReference type="ChEBI" id="CHEBI:60240"/>
    </ligand>
</feature>
<keyword evidence="12 14" id="KW-0378">Hydrolase</keyword>
<dbReference type="PROSITE" id="PS51975">
    <property type="entry name" value="RNASE_H_2"/>
    <property type="match status" value="1"/>
</dbReference>
<dbReference type="GO" id="GO:0004523">
    <property type="term" value="F:RNA-DNA hybrid ribonuclease activity"/>
    <property type="evidence" value="ECO:0007669"/>
    <property type="project" value="UniProtKB-UniRule"/>
</dbReference>
<evidence type="ECO:0000256" key="8">
    <source>
        <dbReference type="ARBA" id="ARBA00022490"/>
    </source>
</evidence>
<evidence type="ECO:0000256" key="6">
    <source>
        <dbReference type="ARBA" id="ARBA00012180"/>
    </source>
</evidence>
<evidence type="ECO:0000256" key="4">
    <source>
        <dbReference type="ARBA" id="ARBA00004496"/>
    </source>
</evidence>
<keyword evidence="9 14" id="KW-0540">Nuclease</keyword>
<gene>
    <name evidence="14" type="primary">rnhB</name>
    <name evidence="18" type="ORF">IAD12_00815</name>
</gene>
<keyword evidence="13 14" id="KW-0464">Manganese</keyword>
<evidence type="ECO:0000256" key="11">
    <source>
        <dbReference type="ARBA" id="ARBA00022759"/>
    </source>
</evidence>
<dbReference type="InterPro" id="IPR036397">
    <property type="entry name" value="RNaseH_sf"/>
</dbReference>
<comment type="function">
    <text evidence="3 14 16">Endonuclease that specifically degrades the RNA of RNA-DNA hybrids.</text>
</comment>
<dbReference type="EMBL" id="DVLX01000010">
    <property type="protein sequence ID" value="HIT98781.1"/>
    <property type="molecule type" value="Genomic_DNA"/>
</dbReference>
<dbReference type="Proteomes" id="UP000824159">
    <property type="component" value="Unassembled WGS sequence"/>
</dbReference>